<organism evidence="5 6">
    <name type="scientific">Candidatus Anoxymicrobium japonicum</name>
    <dbReference type="NCBI Taxonomy" id="2013648"/>
    <lineage>
        <taxon>Bacteria</taxon>
        <taxon>Bacillati</taxon>
        <taxon>Actinomycetota</taxon>
        <taxon>Candidatus Geothermincolia</taxon>
        <taxon>Candidatus Geothermincolales</taxon>
        <taxon>Candidatus Anoxymicrobiaceae</taxon>
        <taxon>Candidatus Anoxymicrobium</taxon>
    </lineage>
</organism>
<dbReference type="PANTHER" id="PTHR43345">
    <property type="entry name" value="3-ISOPROPYLMALATE DEHYDRATASE SMALL SUBUNIT 2-RELATED-RELATED"/>
    <property type="match status" value="1"/>
</dbReference>
<comment type="catalytic activity">
    <reaction evidence="3">
        <text>(2R,3S)-3-isopropylmalate = (2S)-2-isopropylmalate</text>
        <dbReference type="Rhea" id="RHEA:32287"/>
        <dbReference type="ChEBI" id="CHEBI:1178"/>
        <dbReference type="ChEBI" id="CHEBI:35121"/>
        <dbReference type="EC" id="4.2.1.33"/>
    </reaction>
</comment>
<comment type="caution">
    <text evidence="5">The sequence shown here is derived from an EMBL/GenBank/DDBJ whole genome shotgun (WGS) entry which is preliminary data.</text>
</comment>
<name>A0A2N3G728_9ACTN</name>
<dbReference type="GO" id="GO:0003861">
    <property type="term" value="F:3-isopropylmalate dehydratase activity"/>
    <property type="evidence" value="ECO:0007669"/>
    <property type="project" value="UniProtKB-UniRule"/>
</dbReference>
<evidence type="ECO:0000256" key="2">
    <source>
        <dbReference type="ARBA" id="ARBA00023239"/>
    </source>
</evidence>
<dbReference type="GO" id="GO:0009098">
    <property type="term" value="P:L-leucine biosynthetic process"/>
    <property type="evidence" value="ECO:0007669"/>
    <property type="project" value="UniProtKB-UniRule"/>
</dbReference>
<keyword evidence="3" id="KW-0028">Amino-acid biosynthesis</keyword>
<comment type="function">
    <text evidence="3">Catalyzes the isomerization between 2-isopropylmalate and 3-isopropylmalate, via the formation of 2-isopropylmaleate.</text>
</comment>
<dbReference type="EC" id="4.2.1.33" evidence="3"/>
<dbReference type="FunFam" id="3.20.19.10:FF:000007">
    <property type="entry name" value="Isopropylmalate/citramalate isomerase small subunit"/>
    <property type="match status" value="1"/>
</dbReference>
<keyword evidence="2 3" id="KW-0456">Lyase</keyword>
<reference evidence="5 6" key="1">
    <citation type="journal article" date="2017" name="ISME J.">
        <title>Potential for microbial H2 and metal transformations associated with novel bacteria and archaea in deep terrestrial subsurface sediments.</title>
        <authorList>
            <person name="Hernsdorf A.W."/>
            <person name="Amano Y."/>
            <person name="Miyakawa K."/>
            <person name="Ise K."/>
            <person name="Suzuki Y."/>
            <person name="Anantharaman K."/>
            <person name="Probst A."/>
            <person name="Burstein D."/>
            <person name="Thomas B.C."/>
            <person name="Banfield J.F."/>
        </authorList>
    </citation>
    <scope>NUCLEOTIDE SEQUENCE [LARGE SCALE GENOMIC DNA]</scope>
    <source>
        <strain evidence="5">HGW-Actinobacteria-3</strain>
    </source>
</reference>
<dbReference type="Gene3D" id="3.20.19.10">
    <property type="entry name" value="Aconitase, domain 4"/>
    <property type="match status" value="1"/>
</dbReference>
<dbReference type="UniPathway" id="UPA00048">
    <property type="reaction ID" value="UER00071"/>
</dbReference>
<evidence type="ECO:0000313" key="6">
    <source>
        <dbReference type="Proteomes" id="UP000233654"/>
    </source>
</evidence>
<dbReference type="Pfam" id="PF00694">
    <property type="entry name" value="Aconitase_C"/>
    <property type="match status" value="1"/>
</dbReference>
<gene>
    <name evidence="3 5" type="primary">leuD</name>
    <name evidence="5" type="ORF">CVT63_02510</name>
</gene>
<dbReference type="InterPro" id="IPR011827">
    <property type="entry name" value="LeuD_type2/HacB/DmdB"/>
</dbReference>
<dbReference type="SUPFAM" id="SSF52016">
    <property type="entry name" value="LeuD/IlvD-like"/>
    <property type="match status" value="1"/>
</dbReference>
<evidence type="ECO:0000256" key="3">
    <source>
        <dbReference type="HAMAP-Rule" id="MF_01032"/>
    </source>
</evidence>
<evidence type="ECO:0000256" key="1">
    <source>
        <dbReference type="ARBA" id="ARBA00009869"/>
    </source>
</evidence>
<evidence type="ECO:0000259" key="4">
    <source>
        <dbReference type="Pfam" id="PF00694"/>
    </source>
</evidence>
<comment type="similarity">
    <text evidence="1 3">Belongs to the LeuD family. LeuD type 2 subfamily.</text>
</comment>
<dbReference type="HAMAP" id="MF_01032">
    <property type="entry name" value="LeuD_type2"/>
    <property type="match status" value="1"/>
</dbReference>
<dbReference type="CDD" id="cd01577">
    <property type="entry name" value="IPMI_Swivel"/>
    <property type="match status" value="1"/>
</dbReference>
<sequence>MASRETLKGKAHKFGDNVNTDLILPATYLISNDPVELGRHLMEGHDPEFVNRVEPGDIIVGGENFGSGSSREHAPLAIKGGGMSCVIAGSYARIFYRNAINVGLPLIEAPEAVVAIDDGDQLKVDLDAGRIDDLTKGETFTIAKYPEFMQRIMDAGGLIEYVRKQS</sequence>
<dbReference type="InterPro" id="IPR015928">
    <property type="entry name" value="Aconitase/3IPM_dehydase_swvl"/>
</dbReference>
<keyword evidence="3" id="KW-0432">Leucine biosynthesis</keyword>
<dbReference type="PANTHER" id="PTHR43345:SF2">
    <property type="entry name" value="3-ISOPROPYLMALATE DEHYDRATASE SMALL SUBUNIT 1"/>
    <property type="match status" value="1"/>
</dbReference>
<protein>
    <recommendedName>
        <fullName evidence="3">3-isopropylmalate dehydratase small subunit</fullName>
        <ecNumber evidence="3">4.2.1.33</ecNumber>
    </recommendedName>
    <alternativeName>
        <fullName evidence="3">Alpha-IPM isomerase</fullName>
        <shortName evidence="3">IPMI</shortName>
    </alternativeName>
    <alternativeName>
        <fullName evidence="3">Isopropylmalate isomerase</fullName>
    </alternativeName>
</protein>
<proteinExistence type="inferred from homology"/>
<dbReference type="NCBIfam" id="TIGR02087">
    <property type="entry name" value="LEUD_arch"/>
    <property type="match status" value="1"/>
</dbReference>
<dbReference type="InterPro" id="IPR000573">
    <property type="entry name" value="AconitaseA/IPMdHydase_ssu_swvl"/>
</dbReference>
<feature type="domain" description="Aconitase A/isopropylmalate dehydratase small subunit swivel" evidence="4">
    <location>
        <begin position="54"/>
        <end position="105"/>
    </location>
</feature>
<evidence type="ECO:0000313" key="5">
    <source>
        <dbReference type="EMBL" id="PKQ28509.1"/>
    </source>
</evidence>
<accession>A0A2N3G728</accession>
<dbReference type="InterPro" id="IPR050075">
    <property type="entry name" value="LeuD"/>
</dbReference>
<dbReference type="InterPro" id="IPR033940">
    <property type="entry name" value="IPMI_Swivel"/>
</dbReference>
<dbReference type="EMBL" id="PHEX01000014">
    <property type="protein sequence ID" value="PKQ28509.1"/>
    <property type="molecule type" value="Genomic_DNA"/>
</dbReference>
<dbReference type="Proteomes" id="UP000233654">
    <property type="component" value="Unassembled WGS sequence"/>
</dbReference>
<keyword evidence="3" id="KW-0100">Branched-chain amino acid biosynthesis</keyword>
<comment type="pathway">
    <text evidence="3">Amino-acid biosynthesis; L-leucine biosynthesis; L-leucine from 3-methyl-2-oxobutanoate: step 2/4.</text>
</comment>
<dbReference type="AlphaFoldDB" id="A0A2N3G728"/>
<comment type="subunit">
    <text evidence="3">Heterodimer of LeuC and LeuD.</text>
</comment>